<sequence>MRNPRSLLMSLHHVSSEHHHPLHVNSIATVLVSIASFESHLKMPPHLHPRSRSTMSLFAATLLASLFVVGIPHVFPCPAPRRTLADSEMIVTADGQQIQKFRRKRRKDPNMLEQDGTSIHQIRPQSSDEEVSTFLQMEEEAERLANTGRECPVPKPKGVLGQLLGFSTAEGKQKQRTLGTESVTATNQGG</sequence>
<dbReference type="PANTHER" id="PTHR40020:SF1">
    <property type="entry name" value="CYTOCHROME C OXIDASE ASSEMBLY FACTOR 2"/>
    <property type="match status" value="1"/>
</dbReference>
<evidence type="ECO:0000313" key="2">
    <source>
        <dbReference type="EMBL" id="EDP51937.1"/>
    </source>
</evidence>
<dbReference type="PhylomeDB" id="B0Y146"/>
<gene>
    <name evidence="2" type="ORF">AFUB_059580</name>
</gene>
<reference evidence="2 3" key="1">
    <citation type="journal article" date="2008" name="PLoS Genet.">
        <title>Genomic islands in the pathogenic filamentous fungus Aspergillus fumigatus.</title>
        <authorList>
            <person name="Fedorova N.D."/>
            <person name="Khaldi N."/>
            <person name="Joardar V.S."/>
            <person name="Maiti R."/>
            <person name="Amedeo P."/>
            <person name="Anderson M.J."/>
            <person name="Crabtree J."/>
            <person name="Silva J.C."/>
            <person name="Badger J.H."/>
            <person name="Albarraq A."/>
            <person name="Angiuoli S."/>
            <person name="Bussey H."/>
            <person name="Bowyer P."/>
            <person name="Cotty P.J."/>
            <person name="Dyer P.S."/>
            <person name="Egan A."/>
            <person name="Galens K."/>
            <person name="Fraser-Liggett C.M."/>
            <person name="Haas B.J."/>
            <person name="Inman J.M."/>
            <person name="Kent R."/>
            <person name="Lemieux S."/>
            <person name="Malavazi I."/>
            <person name="Orvis J."/>
            <person name="Roemer T."/>
            <person name="Ronning C.M."/>
            <person name="Sundaram J.P."/>
            <person name="Sutton G."/>
            <person name="Turner G."/>
            <person name="Venter J.C."/>
            <person name="White O.R."/>
            <person name="Whitty B.R."/>
            <person name="Youngman P."/>
            <person name="Wolfe K.H."/>
            <person name="Goldman G.H."/>
            <person name="Wortman J.R."/>
            <person name="Jiang B."/>
            <person name="Denning D.W."/>
            <person name="Nierman W.C."/>
        </authorList>
    </citation>
    <scope>NUCLEOTIDE SEQUENCE [LARGE SCALE GENOMIC DNA]</scope>
    <source>
        <strain evidence="3">CBS 144.89 / FGSC A1163 / CEA10</strain>
    </source>
</reference>
<evidence type="ECO:0000256" key="1">
    <source>
        <dbReference type="SAM" id="MobiDB-lite"/>
    </source>
</evidence>
<proteinExistence type="predicted"/>
<feature type="compositionally biased region" description="Polar residues" evidence="1">
    <location>
        <begin position="176"/>
        <end position="190"/>
    </location>
</feature>
<dbReference type="AlphaFoldDB" id="B0Y146"/>
<dbReference type="PANTHER" id="PTHR40020">
    <property type="entry name" value="CYTOCHROME C OXIDASE ASSEMBLY FACTOR 2"/>
    <property type="match status" value="1"/>
</dbReference>
<evidence type="ECO:0000313" key="3">
    <source>
        <dbReference type="Proteomes" id="UP000001699"/>
    </source>
</evidence>
<accession>B0Y146</accession>
<dbReference type="GO" id="GO:0033617">
    <property type="term" value="P:mitochondrial respiratory chain complex IV assembly"/>
    <property type="evidence" value="ECO:0007669"/>
    <property type="project" value="TreeGrafter"/>
</dbReference>
<protein>
    <recommendedName>
        <fullName evidence="4">Alpha-1,3-mannosyltransferase</fullName>
    </recommendedName>
</protein>
<keyword evidence="3" id="KW-1185">Reference proteome</keyword>
<evidence type="ECO:0008006" key="4">
    <source>
        <dbReference type="Google" id="ProtNLM"/>
    </source>
</evidence>
<name>B0Y146_ASPFC</name>
<organism evidence="2 3">
    <name type="scientific">Aspergillus fumigatus (strain CBS 144.89 / FGSC A1163 / CEA10)</name>
    <name type="common">Neosartorya fumigata</name>
    <dbReference type="NCBI Taxonomy" id="451804"/>
    <lineage>
        <taxon>Eukaryota</taxon>
        <taxon>Fungi</taxon>
        <taxon>Dikarya</taxon>
        <taxon>Ascomycota</taxon>
        <taxon>Pezizomycotina</taxon>
        <taxon>Eurotiomycetes</taxon>
        <taxon>Eurotiomycetidae</taxon>
        <taxon>Eurotiales</taxon>
        <taxon>Aspergillaceae</taxon>
        <taxon>Aspergillus</taxon>
        <taxon>Aspergillus subgen. Fumigati</taxon>
    </lineage>
</organism>
<feature type="region of interest" description="Disordered" evidence="1">
    <location>
        <begin position="168"/>
        <end position="190"/>
    </location>
</feature>
<dbReference type="HOGENOM" id="CLU_122923_0_0_1"/>
<dbReference type="EMBL" id="DS499597">
    <property type="protein sequence ID" value="EDP51937.1"/>
    <property type="molecule type" value="Genomic_DNA"/>
</dbReference>
<dbReference type="VEuPathDB" id="FungiDB:AFUB_059580"/>
<dbReference type="GO" id="GO:0005759">
    <property type="term" value="C:mitochondrial matrix"/>
    <property type="evidence" value="ECO:0007669"/>
    <property type="project" value="TreeGrafter"/>
</dbReference>
<dbReference type="Proteomes" id="UP000001699">
    <property type="component" value="Unassembled WGS sequence"/>
</dbReference>
<dbReference type="OrthoDB" id="5410040at2759"/>